<protein>
    <submittedName>
        <fullName evidence="1">Glycosyltransferase</fullName>
    </submittedName>
</protein>
<keyword evidence="2" id="KW-1185">Reference proteome</keyword>
<evidence type="ECO:0000313" key="1">
    <source>
        <dbReference type="EMBL" id="ASY10031.1"/>
    </source>
</evidence>
<name>A0AAC9YPH1_9ACTN</name>
<dbReference type="Gene3D" id="3.90.550.10">
    <property type="entry name" value="Spore Coat Polysaccharide Biosynthesis Protein SpsA, Chain A"/>
    <property type="match status" value="1"/>
</dbReference>
<dbReference type="InterPro" id="IPR029044">
    <property type="entry name" value="Nucleotide-diphossugar_trans"/>
</dbReference>
<dbReference type="EMBL" id="CP016769">
    <property type="protein sequence ID" value="ASY10031.1"/>
    <property type="molecule type" value="Genomic_DNA"/>
</dbReference>
<dbReference type="AlphaFoldDB" id="A0AAC9YPH1"/>
<dbReference type="SUPFAM" id="SSF53448">
    <property type="entry name" value="Nucleotide-diphospho-sugar transferases"/>
    <property type="match status" value="1"/>
</dbReference>
<reference evidence="1 2" key="1">
    <citation type="submission" date="2016-07" db="EMBL/GenBank/DDBJ databases">
        <title>High microdiversification within the ubiquitous acI lineage of Actinobacteria.</title>
        <authorList>
            <person name="Neuenschwander S.M."/>
            <person name="Salcher M."/>
            <person name="Ghai R."/>
            <person name="Pernthaler J."/>
        </authorList>
    </citation>
    <scope>NUCLEOTIDE SEQUENCE [LARGE SCALE GENOMIC DNA]</scope>
    <source>
        <strain evidence="1">MMS-21-148</strain>
    </source>
</reference>
<sequence>MMKPKEDITILLLVKDRFDFSKRWLDYAALTHQKFPVVVADGSTEDQLRHEVEKISGLLDIKYIYPGPDLSISDFISKTIIALKSVQTKFTFMASDDDFYFSDALEKSMIFLESRADFVLCNGGALDFGLSVRPTSKNSIFGEIRYVRKLGQFDSYLEDDPFKRISSYRKTKRSYWHSVITTKSLLRSWEIAAELKLTRYDTLEDFLNLYWLTQGKYMNLEGETLLFHQVHDTMISQTLESDISRESNEVWRAENRRVEDYISLILGGKSIQGEAAPILVQSKNPKKFSLFKHLNRSCNFTSTLLKKIQYKIKERLNIEPKLVLTGLQISENTLLQIKEIQNFLTNVKKRTFDRDMS</sequence>
<dbReference type="NCBIfam" id="TIGR04440">
    <property type="entry name" value="glyco_TIGR04440"/>
    <property type="match status" value="1"/>
</dbReference>
<dbReference type="Proteomes" id="UP000217144">
    <property type="component" value="Chromosome"/>
</dbReference>
<organism evidence="1 2">
    <name type="scientific">Candidatus Planktophila lacus</name>
    <dbReference type="NCBI Taxonomy" id="1884913"/>
    <lineage>
        <taxon>Bacteria</taxon>
        <taxon>Bacillati</taxon>
        <taxon>Actinomycetota</taxon>
        <taxon>Actinomycetes</taxon>
        <taxon>Candidatus Nanopelagicales</taxon>
        <taxon>Candidatus Nanopelagicaceae</taxon>
        <taxon>Candidatus Planktophila</taxon>
    </lineage>
</organism>
<accession>A0AAC9YPH1</accession>
<gene>
    <name evidence="1" type="ORF">A1s21148_00320</name>
</gene>
<dbReference type="RefSeq" id="WP_095670518.1">
    <property type="nucleotide sequence ID" value="NZ_CP016769.1"/>
</dbReference>
<dbReference type="KEGG" id="plan:A1s21148_00320"/>
<evidence type="ECO:0000313" key="2">
    <source>
        <dbReference type="Proteomes" id="UP000217144"/>
    </source>
</evidence>
<proteinExistence type="predicted"/>
<dbReference type="InterPro" id="IPR031042">
    <property type="entry name" value="Glyco_TIGR04440"/>
</dbReference>
<dbReference type="CDD" id="cd00761">
    <property type="entry name" value="Glyco_tranf_GTA_type"/>
    <property type="match status" value="1"/>
</dbReference>